<name>A0ACC1SJ44_9HYPO</name>
<dbReference type="Proteomes" id="UP001148629">
    <property type="component" value="Unassembled WGS sequence"/>
</dbReference>
<reference evidence="1" key="1">
    <citation type="submission" date="2022-08" db="EMBL/GenBank/DDBJ databases">
        <title>Genome Sequence of Fusarium decemcellulare.</title>
        <authorList>
            <person name="Buettner E."/>
        </authorList>
    </citation>
    <scope>NUCLEOTIDE SEQUENCE</scope>
    <source>
        <strain evidence="1">Babe19</strain>
    </source>
</reference>
<protein>
    <submittedName>
        <fullName evidence="1">Uncharacterized protein</fullName>
    </submittedName>
</protein>
<evidence type="ECO:0000313" key="1">
    <source>
        <dbReference type="EMBL" id="KAJ3540702.1"/>
    </source>
</evidence>
<organism evidence="1 2">
    <name type="scientific">Fusarium decemcellulare</name>
    <dbReference type="NCBI Taxonomy" id="57161"/>
    <lineage>
        <taxon>Eukaryota</taxon>
        <taxon>Fungi</taxon>
        <taxon>Dikarya</taxon>
        <taxon>Ascomycota</taxon>
        <taxon>Pezizomycotina</taxon>
        <taxon>Sordariomycetes</taxon>
        <taxon>Hypocreomycetidae</taxon>
        <taxon>Hypocreales</taxon>
        <taxon>Nectriaceae</taxon>
        <taxon>Fusarium</taxon>
        <taxon>Fusarium decemcellulare species complex</taxon>
    </lineage>
</organism>
<keyword evidence="2" id="KW-1185">Reference proteome</keyword>
<evidence type="ECO:0000313" key="2">
    <source>
        <dbReference type="Proteomes" id="UP001148629"/>
    </source>
</evidence>
<dbReference type="EMBL" id="JANRMS010000393">
    <property type="protein sequence ID" value="KAJ3540702.1"/>
    <property type="molecule type" value="Genomic_DNA"/>
</dbReference>
<proteinExistence type="predicted"/>
<gene>
    <name evidence="1" type="ORF">NM208_g4943</name>
</gene>
<sequence>MASHFTFLNTSNAPSLGAVEAKKMRSHITRTNFARRRQRFAKERQKLHEAQSRHSDLQVLPEVRLQHTSDPLEESTWPGLNPTCDRPFSAMSDYPNSSVAYLLHEFRPIIFPAGTGTPGSDRETVWVNLLLSEPALIEASMSIGLKYFPKWRNAWGVHAGDIHKIRAIKMINTSLGTAAGLTDGILGAVFTLTYAERLANNDAAVEVHTQGLAQMIRLRRSSGNNPFPTWFSDFLLHDSIGQSVSSQNDSHNKLMLALRNEDHPTSMDVSKISDGLDHLRRTINDYHASPNPPALVRLNIEYQVECLQLDVEVLLASEAHHIRTLRCAFRLFLLLMWPSKPNGTIQALADELRYALIEPHIRLCSSIALTIWEFFVGALAAEAPGETRRWFIERLGEIFKPRHATEWRHVVDILGKAFMPPECLLEKCRVVWQEVDHAQVRGNHEALTIDWNS</sequence>
<comment type="caution">
    <text evidence="1">The sequence shown here is derived from an EMBL/GenBank/DDBJ whole genome shotgun (WGS) entry which is preliminary data.</text>
</comment>
<accession>A0ACC1SJ44</accession>